<proteinExistence type="predicted"/>
<keyword evidence="2" id="KW-1185">Reference proteome</keyword>
<dbReference type="Proteomes" id="UP000799755">
    <property type="component" value="Unassembled WGS sequence"/>
</dbReference>
<evidence type="ECO:0000313" key="1">
    <source>
        <dbReference type="EMBL" id="KAF2477147.1"/>
    </source>
</evidence>
<evidence type="ECO:0000313" key="2">
    <source>
        <dbReference type="Proteomes" id="UP000799755"/>
    </source>
</evidence>
<protein>
    <submittedName>
        <fullName evidence="1">Uncharacterized protein</fullName>
    </submittedName>
</protein>
<sequence length="538" mass="61127">MVHRNNGRKRARQELGEGNGDELNSDISSSPVGFSPPAQSVPPATPQLPLLAQPAGQANRVLATMSWSFQPTAPPNQQQAQTRWNDSLMGHTPPSEPYNPQLMSRNYHITWGDNSWSNTNFLPQSVPIYDFPEPTDPWANVSLYDQPVDGPSFGVNRYFEGFTEPEWFHCPGSFMSSSNKYEKSGLNPSYDTGADTMPDTIPDLAYRDPHGPLKTSSDLGNNAIAMYQVMPEARMSTIRQPDAAYAGAPPSITADEELALKLQEEEFSQEVTPSPKIRMVNFAATRTLGSWEKLPWELKLPLLEQCLKLDIPLTPKNIKKLKDIHLDPFLKVSTEYAKEAEQVFYECNELRLQPMPCDSDPLTQTVRKLEISFPHPDMRVNIFVKRLEFHGCPKQTDEQVSKADNGRWGSSFVQVKPPRYTAAEWDAKRENDNWHYLKQITNGKYGFQKLELVKVFFEPKPMRMQSILWRWRVVIEVGSRELVFENEMKDWEGALEAVIKEMALPSPDSGQPCFILVRREDAKTNLVQFGKELDGFND</sequence>
<dbReference type="EMBL" id="MU003493">
    <property type="protein sequence ID" value="KAF2477147.1"/>
    <property type="molecule type" value="Genomic_DNA"/>
</dbReference>
<accession>A0ACB6RF81</accession>
<gene>
    <name evidence="1" type="ORF">BDR25DRAFT_390748</name>
</gene>
<organism evidence="1 2">
    <name type="scientific">Lindgomyces ingoldianus</name>
    <dbReference type="NCBI Taxonomy" id="673940"/>
    <lineage>
        <taxon>Eukaryota</taxon>
        <taxon>Fungi</taxon>
        <taxon>Dikarya</taxon>
        <taxon>Ascomycota</taxon>
        <taxon>Pezizomycotina</taxon>
        <taxon>Dothideomycetes</taxon>
        <taxon>Pleosporomycetidae</taxon>
        <taxon>Pleosporales</taxon>
        <taxon>Lindgomycetaceae</taxon>
        <taxon>Lindgomyces</taxon>
    </lineage>
</organism>
<name>A0ACB6RF81_9PLEO</name>
<comment type="caution">
    <text evidence="1">The sequence shown here is derived from an EMBL/GenBank/DDBJ whole genome shotgun (WGS) entry which is preliminary data.</text>
</comment>
<reference evidence="1" key="1">
    <citation type="journal article" date="2020" name="Stud. Mycol.">
        <title>101 Dothideomycetes genomes: a test case for predicting lifestyles and emergence of pathogens.</title>
        <authorList>
            <person name="Haridas S."/>
            <person name="Albert R."/>
            <person name="Binder M."/>
            <person name="Bloem J."/>
            <person name="Labutti K."/>
            <person name="Salamov A."/>
            <person name="Andreopoulos B."/>
            <person name="Baker S."/>
            <person name="Barry K."/>
            <person name="Bills G."/>
            <person name="Bluhm B."/>
            <person name="Cannon C."/>
            <person name="Castanera R."/>
            <person name="Culley D."/>
            <person name="Daum C."/>
            <person name="Ezra D."/>
            <person name="Gonzalez J."/>
            <person name="Henrissat B."/>
            <person name="Kuo A."/>
            <person name="Liang C."/>
            <person name="Lipzen A."/>
            <person name="Lutzoni F."/>
            <person name="Magnuson J."/>
            <person name="Mondo S."/>
            <person name="Nolan M."/>
            <person name="Ohm R."/>
            <person name="Pangilinan J."/>
            <person name="Park H.-J."/>
            <person name="Ramirez L."/>
            <person name="Alfaro M."/>
            <person name="Sun H."/>
            <person name="Tritt A."/>
            <person name="Yoshinaga Y."/>
            <person name="Zwiers L.-H."/>
            <person name="Turgeon B."/>
            <person name="Goodwin S."/>
            <person name="Spatafora J."/>
            <person name="Crous P."/>
            <person name="Grigoriev I."/>
        </authorList>
    </citation>
    <scope>NUCLEOTIDE SEQUENCE</scope>
    <source>
        <strain evidence="1">ATCC 200398</strain>
    </source>
</reference>